<feature type="domain" description="LiaF transmembrane" evidence="4">
    <location>
        <begin position="30"/>
        <end position="110"/>
    </location>
</feature>
<evidence type="ECO:0000259" key="3">
    <source>
        <dbReference type="Pfam" id="PF09922"/>
    </source>
</evidence>
<dbReference type="Pfam" id="PF09922">
    <property type="entry name" value="LiaF-like_C"/>
    <property type="match status" value="1"/>
</dbReference>
<reference evidence="5 6" key="1">
    <citation type="journal article" date="2015" name="Int. J. Syst. Evol. Microbiol.">
        <title>Tumebacillus algifaecis sp. nov., isolated from decomposing algal scum.</title>
        <authorList>
            <person name="Wu Y.F."/>
            <person name="Zhang B."/>
            <person name="Xing P."/>
            <person name="Wu Q.L."/>
            <person name="Liu S.J."/>
        </authorList>
    </citation>
    <scope>NUCLEOTIDE SEQUENCE [LARGE SCALE GENOMIC DNA]</scope>
    <source>
        <strain evidence="5 6">THMBR28</strain>
    </source>
</reference>
<organism evidence="5 6">
    <name type="scientific">Tumebacillus algifaecis</name>
    <dbReference type="NCBI Taxonomy" id="1214604"/>
    <lineage>
        <taxon>Bacteria</taxon>
        <taxon>Bacillati</taxon>
        <taxon>Bacillota</taxon>
        <taxon>Bacilli</taxon>
        <taxon>Bacillales</taxon>
        <taxon>Alicyclobacillaceae</taxon>
        <taxon>Tumebacillus</taxon>
    </lineage>
</organism>
<proteinExistence type="predicted"/>
<evidence type="ECO:0000256" key="2">
    <source>
        <dbReference type="SAM" id="Phobius"/>
    </source>
</evidence>
<dbReference type="NCBIfam" id="NF040535">
    <property type="entry name" value="LiaF_C_term"/>
    <property type="match status" value="1"/>
</dbReference>
<dbReference type="InterPro" id="IPR047793">
    <property type="entry name" value="LiaF_C"/>
</dbReference>
<dbReference type="Proteomes" id="UP000214688">
    <property type="component" value="Chromosome"/>
</dbReference>
<dbReference type="InterPro" id="IPR024425">
    <property type="entry name" value="LiaF-like_C"/>
</dbReference>
<keyword evidence="2" id="KW-0472">Membrane</keyword>
<keyword evidence="2" id="KW-0812">Transmembrane</keyword>
<evidence type="ECO:0000256" key="1">
    <source>
        <dbReference type="SAM" id="MobiDB-lite"/>
    </source>
</evidence>
<dbReference type="EMBL" id="CP022657">
    <property type="protein sequence ID" value="ASS74103.1"/>
    <property type="molecule type" value="Genomic_DNA"/>
</dbReference>
<keyword evidence="2" id="KW-1133">Transmembrane helix</keyword>
<sequence length="271" mass="29459">MMGPFLCFWFIITARKGGHLVRMPQNPVLIIGAILLVVIILSALGLFLPFLLAGVGYWLYHNRSKKVGLVLMIIGGVLIVQQLVGVEIIGILVAALLIYIGYRMIKGQEIKWPDQWNFAWKEEPEAKTAMDATAEQATEPEHDESGWSRSTYGGTMIGNLRLINGQFDLDGINASYGVCDVKIDLSKAIIPEGETTLVISALIGDIDIYVPYDLDVTVSTSVTAGNLEVLGSKQGGVNCNLQKTSAGYSSAARKVKISISLLLGDVDVRYL</sequence>
<dbReference type="InterPro" id="IPR054331">
    <property type="entry name" value="LiaF_TM"/>
</dbReference>
<accession>A0A223CYA9</accession>
<protein>
    <submittedName>
        <fullName evidence="5">Uncharacterized protein</fullName>
    </submittedName>
</protein>
<evidence type="ECO:0000313" key="6">
    <source>
        <dbReference type="Proteomes" id="UP000214688"/>
    </source>
</evidence>
<gene>
    <name evidence="5" type="ORF">CIG75_03270</name>
</gene>
<evidence type="ECO:0000259" key="4">
    <source>
        <dbReference type="Pfam" id="PF22570"/>
    </source>
</evidence>
<dbReference type="GO" id="GO:0016020">
    <property type="term" value="C:membrane"/>
    <property type="evidence" value="ECO:0007669"/>
    <property type="project" value="InterPro"/>
</dbReference>
<feature type="region of interest" description="Disordered" evidence="1">
    <location>
        <begin position="129"/>
        <end position="148"/>
    </location>
</feature>
<dbReference type="KEGG" id="tab:CIG75_03270"/>
<dbReference type="PIRSF" id="PIRSF031509">
    <property type="entry name" value="Cell_wall_LiaF/YvqF"/>
    <property type="match status" value="1"/>
</dbReference>
<evidence type="ECO:0000313" key="5">
    <source>
        <dbReference type="EMBL" id="ASS74103.1"/>
    </source>
</evidence>
<feature type="domain" description="Cell wall-active antibiotics response LiaF-like C-terminal" evidence="3">
    <location>
        <begin position="156"/>
        <end position="268"/>
    </location>
</feature>
<feature type="transmembrane region" description="Helical" evidence="2">
    <location>
        <begin position="67"/>
        <end position="100"/>
    </location>
</feature>
<feature type="transmembrane region" description="Helical" evidence="2">
    <location>
        <begin position="27"/>
        <end position="60"/>
    </location>
</feature>
<keyword evidence="6" id="KW-1185">Reference proteome</keyword>
<dbReference type="InterPro" id="IPR016975">
    <property type="entry name" value="Cell_wall_LiaF"/>
</dbReference>
<name>A0A223CYA9_9BACL</name>
<dbReference type="AlphaFoldDB" id="A0A223CYA9"/>
<dbReference type="Pfam" id="PF22570">
    <property type="entry name" value="LiaF-TM"/>
    <property type="match status" value="1"/>
</dbReference>